<keyword evidence="1" id="KW-0812">Transmembrane</keyword>
<feature type="transmembrane region" description="Helical" evidence="1">
    <location>
        <begin position="12"/>
        <end position="28"/>
    </location>
</feature>
<keyword evidence="3" id="KW-0808">Transferase</keyword>
<dbReference type="AlphaFoldDB" id="A0A095VS21"/>
<gene>
    <name evidence="3" type="ORF">HRUBRA_01515</name>
</gene>
<evidence type="ECO:0000313" key="3">
    <source>
        <dbReference type="EMBL" id="KGE03898.1"/>
    </source>
</evidence>
<evidence type="ECO:0000259" key="2">
    <source>
        <dbReference type="PROSITE" id="PS50206"/>
    </source>
</evidence>
<dbReference type="PROSITE" id="PS50206">
    <property type="entry name" value="RHODANESE_3"/>
    <property type="match status" value="1"/>
</dbReference>
<dbReference type="STRING" id="1265313.HRUBRA_01515"/>
<dbReference type="Proteomes" id="UP000029640">
    <property type="component" value="Unassembled WGS sequence"/>
</dbReference>
<dbReference type="InterPro" id="IPR001763">
    <property type="entry name" value="Rhodanese-like_dom"/>
</dbReference>
<dbReference type="InterPro" id="IPR036873">
    <property type="entry name" value="Rhodanese-like_dom_sf"/>
</dbReference>
<dbReference type="GO" id="GO:0016740">
    <property type="term" value="F:transferase activity"/>
    <property type="evidence" value="ECO:0007669"/>
    <property type="project" value="UniProtKB-KW"/>
</dbReference>
<dbReference type="OrthoDB" id="9808735at2"/>
<evidence type="ECO:0000256" key="1">
    <source>
        <dbReference type="SAM" id="Phobius"/>
    </source>
</evidence>
<dbReference type="EMBL" id="AUVB01000043">
    <property type="protein sequence ID" value="KGE03898.1"/>
    <property type="molecule type" value="Genomic_DNA"/>
</dbReference>
<sequence>MALFLEFLLQQWILAAALLVAIGMLLFHETRKAGPALSPQQAINLVNAENGIFLDLRDGGDFKQSHIVDAMHIPMGKLASRKSELEAYRDRPIILVCKMGQQAGAAAKQLRADGFDQVYKMAGGMLEWGNLQLPTVAKK</sequence>
<dbReference type="Gene3D" id="3.40.250.10">
    <property type="entry name" value="Rhodanese-like domain"/>
    <property type="match status" value="1"/>
</dbReference>
<dbReference type="SMART" id="SM00450">
    <property type="entry name" value="RHOD"/>
    <property type="match status" value="1"/>
</dbReference>
<proteinExistence type="predicted"/>
<dbReference type="InterPro" id="IPR050229">
    <property type="entry name" value="GlpE_sulfurtransferase"/>
</dbReference>
<dbReference type="Pfam" id="PF00581">
    <property type="entry name" value="Rhodanese"/>
    <property type="match status" value="1"/>
</dbReference>
<dbReference type="eggNOG" id="COG0607">
    <property type="taxonomic scope" value="Bacteria"/>
</dbReference>
<dbReference type="PANTHER" id="PTHR43031:SF18">
    <property type="entry name" value="RHODANESE-RELATED SULFURTRANSFERASES"/>
    <property type="match status" value="1"/>
</dbReference>
<comment type="caution">
    <text evidence="3">The sequence shown here is derived from an EMBL/GenBank/DDBJ whole genome shotgun (WGS) entry which is preliminary data.</text>
</comment>
<feature type="domain" description="Rhodanese" evidence="2">
    <location>
        <begin position="47"/>
        <end position="137"/>
    </location>
</feature>
<protein>
    <submittedName>
        <fullName evidence="3">Rhodanese-related protein sulfurtransferase</fullName>
    </submittedName>
</protein>
<dbReference type="PANTHER" id="PTHR43031">
    <property type="entry name" value="FAD-DEPENDENT OXIDOREDUCTASE"/>
    <property type="match status" value="1"/>
</dbReference>
<keyword evidence="4" id="KW-1185">Reference proteome</keyword>
<dbReference type="RefSeq" id="WP_035517449.1">
    <property type="nucleotide sequence ID" value="NZ_KN234779.1"/>
</dbReference>
<accession>A0A095VS21</accession>
<keyword evidence="1" id="KW-0472">Membrane</keyword>
<dbReference type="CDD" id="cd00158">
    <property type="entry name" value="RHOD"/>
    <property type="match status" value="1"/>
</dbReference>
<keyword evidence="1" id="KW-1133">Transmembrane helix</keyword>
<dbReference type="SUPFAM" id="SSF52821">
    <property type="entry name" value="Rhodanese/Cell cycle control phosphatase"/>
    <property type="match status" value="1"/>
</dbReference>
<evidence type="ECO:0000313" key="4">
    <source>
        <dbReference type="Proteomes" id="UP000029640"/>
    </source>
</evidence>
<name>A0A095VS21_9GAMM</name>
<reference evidence="3 4" key="1">
    <citation type="journal article" date="2014" name="Genome Announc.">
        <title>Genome Sequence of Gammaproteobacterial Pseudohaliea rubra Type Strain DSM 19751, Isolated from Coastal Seawater of the Mediterranean Sea.</title>
        <authorList>
            <person name="Spring S."/>
            <person name="Fiebig A."/>
            <person name="Riedel T."/>
            <person name="Goker M."/>
            <person name="Klenk H.P."/>
        </authorList>
    </citation>
    <scope>NUCLEOTIDE SEQUENCE [LARGE SCALE GENOMIC DNA]</scope>
    <source>
        <strain evidence="3 4">DSM 19751</strain>
    </source>
</reference>
<organism evidence="3 4">
    <name type="scientific">Pseudohaliea rubra DSM 19751</name>
    <dbReference type="NCBI Taxonomy" id="1265313"/>
    <lineage>
        <taxon>Bacteria</taxon>
        <taxon>Pseudomonadati</taxon>
        <taxon>Pseudomonadota</taxon>
        <taxon>Gammaproteobacteria</taxon>
        <taxon>Cellvibrionales</taxon>
        <taxon>Halieaceae</taxon>
        <taxon>Pseudohaliea</taxon>
    </lineage>
</organism>
<dbReference type="HOGENOM" id="CLU_089574_1_5_6"/>